<dbReference type="RefSeq" id="WP_068173515.1">
    <property type="nucleotide sequence ID" value="NZ_BAQB01000020.1"/>
</dbReference>
<dbReference type="PROSITE" id="PS51725">
    <property type="entry name" value="ABM"/>
    <property type="match status" value="1"/>
</dbReference>
<evidence type="ECO:0000313" key="3">
    <source>
        <dbReference type="Proteomes" id="UP001062443"/>
    </source>
</evidence>
<organism evidence="2 3">
    <name type="scientific">Neokomagataea tanensis NBRC 106556</name>
    <dbReference type="NCBI Taxonomy" id="1223519"/>
    <lineage>
        <taxon>Bacteria</taxon>
        <taxon>Pseudomonadati</taxon>
        <taxon>Pseudomonadota</taxon>
        <taxon>Alphaproteobacteria</taxon>
        <taxon>Acetobacterales</taxon>
        <taxon>Acetobacteraceae</taxon>
        <taxon>Neokomagataea</taxon>
    </lineage>
</organism>
<name>A0ABQ0QJT8_9PROT</name>
<dbReference type="SUPFAM" id="SSF54909">
    <property type="entry name" value="Dimeric alpha+beta barrel"/>
    <property type="match status" value="1"/>
</dbReference>
<dbReference type="EMBL" id="BAQB01000020">
    <property type="protein sequence ID" value="GBR47372.1"/>
    <property type="molecule type" value="Genomic_DNA"/>
</dbReference>
<dbReference type="InterPro" id="IPR050744">
    <property type="entry name" value="AI-2_Isomerase_LsrG"/>
</dbReference>
<keyword evidence="3" id="KW-1185">Reference proteome</keyword>
<dbReference type="InterPro" id="IPR011008">
    <property type="entry name" value="Dimeric_a/b-barrel"/>
</dbReference>
<dbReference type="Proteomes" id="UP001062443">
    <property type="component" value="Unassembled WGS sequence"/>
</dbReference>
<feature type="domain" description="ABM" evidence="1">
    <location>
        <begin position="5"/>
        <end position="94"/>
    </location>
</feature>
<comment type="caution">
    <text evidence="2">The sequence shown here is derived from an EMBL/GenBank/DDBJ whole genome shotgun (WGS) entry which is preliminary data.</text>
</comment>
<protein>
    <recommendedName>
        <fullName evidence="1">ABM domain-containing protein</fullName>
    </recommendedName>
</protein>
<gene>
    <name evidence="2" type="ORF">AA106556_1430</name>
</gene>
<evidence type="ECO:0000259" key="1">
    <source>
        <dbReference type="PROSITE" id="PS51725"/>
    </source>
</evidence>
<dbReference type="PANTHER" id="PTHR33336:SF3">
    <property type="entry name" value="ABM DOMAIN-CONTAINING PROTEIN"/>
    <property type="match status" value="1"/>
</dbReference>
<proteinExistence type="predicted"/>
<accession>A0ABQ0QJT8</accession>
<sequence>MTSKLTIIAEFHVPGIHLEAFLAVCAEDSRQSVALESGCHGFEVLSSPEDPNLVVLVETYTDRAAFEAHLKTPHFAVFAQAVKDYGVKENTVRFFNRTTP</sequence>
<dbReference type="InterPro" id="IPR007138">
    <property type="entry name" value="ABM_dom"/>
</dbReference>
<dbReference type="Gene3D" id="3.30.70.100">
    <property type="match status" value="1"/>
</dbReference>
<dbReference type="PANTHER" id="PTHR33336">
    <property type="entry name" value="QUINOL MONOOXYGENASE YGIN-RELATED"/>
    <property type="match status" value="1"/>
</dbReference>
<reference evidence="2" key="1">
    <citation type="submission" date="2013-04" db="EMBL/GenBank/DDBJ databases">
        <title>The genome sequencing project of 58 acetic acid bacteria.</title>
        <authorList>
            <person name="Okamoto-Kainuma A."/>
            <person name="Ishikawa M."/>
            <person name="Umino S."/>
            <person name="Koizumi Y."/>
            <person name="Shiwa Y."/>
            <person name="Yoshikawa H."/>
            <person name="Matsutani M."/>
            <person name="Matsushita K."/>
        </authorList>
    </citation>
    <scope>NUCLEOTIDE SEQUENCE</scope>
    <source>
        <strain evidence="2">NBRC 106556</strain>
    </source>
</reference>
<evidence type="ECO:0000313" key="2">
    <source>
        <dbReference type="EMBL" id="GBR47372.1"/>
    </source>
</evidence>
<dbReference type="Pfam" id="PF03992">
    <property type="entry name" value="ABM"/>
    <property type="match status" value="1"/>
</dbReference>